<keyword evidence="3" id="KW-1185">Reference proteome</keyword>
<evidence type="ECO:0000313" key="2">
    <source>
        <dbReference type="EMBL" id="UYA98880.1"/>
    </source>
</evidence>
<keyword evidence="1" id="KW-1133">Transmembrane helix</keyword>
<evidence type="ECO:0000313" key="3">
    <source>
        <dbReference type="Proteomes" id="UP001164550"/>
    </source>
</evidence>
<accession>A0A9X9JN42</accession>
<sequence>MSVGVNTASLAPLTGMAFYLNFVSEWGTAIVTLLAIITFVLTTVWRWIEHKARMRRLKERDDGFCN</sequence>
<feature type="transmembrane region" description="Helical" evidence="1">
    <location>
        <begin position="26"/>
        <end position="48"/>
    </location>
</feature>
<dbReference type="Proteomes" id="UP001164550">
    <property type="component" value="Segment"/>
</dbReference>
<dbReference type="EMBL" id="ON932081">
    <property type="protein sequence ID" value="UYA98880.1"/>
    <property type="molecule type" value="Genomic_DNA"/>
</dbReference>
<keyword evidence="1" id="KW-0812">Transmembrane</keyword>
<keyword evidence="1" id="KW-0472">Membrane</keyword>
<evidence type="ECO:0000256" key="1">
    <source>
        <dbReference type="SAM" id="Phobius"/>
    </source>
</evidence>
<organism evidence="2 3">
    <name type="scientific">Xanthomonas phage vB_Xar_IVIA-DoCa7</name>
    <dbReference type="NCBI Taxonomy" id="2975534"/>
    <lineage>
        <taxon>Viruses</taxon>
        <taxon>Duplodnaviria</taxon>
        <taxon>Heunggongvirae</taxon>
        <taxon>Uroviricota</taxon>
        <taxon>Caudoviricetes</taxon>
        <taxon>Autographivirales</taxon>
        <taxon>Autonotataviridae</taxon>
        <taxon>Paternavirus</taxon>
        <taxon>Paternavirus doca7</taxon>
    </lineage>
</organism>
<reference evidence="2" key="1">
    <citation type="submission" date="2022-07" db="EMBL/GenBank/DDBJ databases">
        <title>Comparative analysis of new lytic phages for the biological control of phytopathogenic Xanthomonas spp.</title>
        <authorList>
            <person name="Domingo-Calap M.L."/>
            <person name="Bernabeu-Gimeno M."/>
            <person name="Aure C.M."/>
            <person name="Marco-Noales E."/>
            <person name="Domingo-Calap P."/>
        </authorList>
    </citation>
    <scope>NUCLEOTIDE SEQUENCE</scope>
</reference>
<name>A0A9X9JN42_9CAUD</name>
<proteinExistence type="predicted"/>
<gene>
    <name evidence="2" type="ORF">IVIADoCa7_54</name>
</gene>
<protein>
    <recommendedName>
        <fullName evidence="4">Holin</fullName>
    </recommendedName>
</protein>
<evidence type="ECO:0008006" key="4">
    <source>
        <dbReference type="Google" id="ProtNLM"/>
    </source>
</evidence>